<dbReference type="Gene3D" id="3.10.350.10">
    <property type="entry name" value="LysM domain"/>
    <property type="match status" value="2"/>
</dbReference>
<dbReference type="GO" id="GO:0000270">
    <property type="term" value="P:peptidoglycan metabolic process"/>
    <property type="evidence" value="ECO:0007669"/>
    <property type="project" value="InterPro"/>
</dbReference>
<dbReference type="InterPro" id="IPR023346">
    <property type="entry name" value="Lysozyme-like_dom_sf"/>
</dbReference>
<dbReference type="EMBL" id="RQYS01000031">
    <property type="protein sequence ID" value="RRD60089.1"/>
    <property type="molecule type" value="Genomic_DNA"/>
</dbReference>
<evidence type="ECO:0000259" key="4">
    <source>
        <dbReference type="PROSITE" id="PS51782"/>
    </source>
</evidence>
<comment type="similarity">
    <text evidence="1">Belongs to the transglycosylase Slt family.</text>
</comment>
<dbReference type="Gene3D" id="1.10.530.10">
    <property type="match status" value="1"/>
</dbReference>
<proteinExistence type="inferred from homology"/>
<feature type="signal peptide" evidence="3">
    <location>
        <begin position="1"/>
        <end position="20"/>
    </location>
</feature>
<dbReference type="Pfam" id="PF01476">
    <property type="entry name" value="LysM"/>
    <property type="match status" value="2"/>
</dbReference>
<dbReference type="InterPro" id="IPR008258">
    <property type="entry name" value="Transglycosylase_SLT_dom_1"/>
</dbReference>
<evidence type="ECO:0000256" key="2">
    <source>
        <dbReference type="SAM" id="MobiDB-lite"/>
    </source>
</evidence>
<feature type="chain" id="PRO_5018276746" evidence="3">
    <location>
        <begin position="21"/>
        <end position="531"/>
    </location>
</feature>
<dbReference type="InterPro" id="IPR036779">
    <property type="entry name" value="LysM_dom_sf"/>
</dbReference>
<dbReference type="SUPFAM" id="SSF54106">
    <property type="entry name" value="LysM domain"/>
    <property type="match status" value="2"/>
</dbReference>
<organism evidence="5 6">
    <name type="scientific">Tannerella forsythia</name>
    <name type="common">Bacteroides forsythus</name>
    <dbReference type="NCBI Taxonomy" id="28112"/>
    <lineage>
        <taxon>Bacteria</taxon>
        <taxon>Pseudomonadati</taxon>
        <taxon>Bacteroidota</taxon>
        <taxon>Bacteroidia</taxon>
        <taxon>Bacteroidales</taxon>
        <taxon>Tannerellaceae</taxon>
        <taxon>Tannerella</taxon>
    </lineage>
</organism>
<name>A0A3P1XMT9_TANFO</name>
<dbReference type="AlphaFoldDB" id="A0A3P1XMT9"/>
<dbReference type="GO" id="GO:0016020">
    <property type="term" value="C:membrane"/>
    <property type="evidence" value="ECO:0007669"/>
    <property type="project" value="InterPro"/>
</dbReference>
<dbReference type="GO" id="GO:0008933">
    <property type="term" value="F:peptidoglycan lytic transglycosylase activity"/>
    <property type="evidence" value="ECO:0007669"/>
    <property type="project" value="InterPro"/>
</dbReference>
<gene>
    <name evidence="5" type="ORF">EII40_08135</name>
</gene>
<dbReference type="RefSeq" id="WP_124751771.1">
    <property type="nucleotide sequence ID" value="NZ_RQYS01000031.1"/>
</dbReference>
<dbReference type="InterPro" id="IPR000189">
    <property type="entry name" value="Transglyc_AS"/>
</dbReference>
<evidence type="ECO:0000256" key="1">
    <source>
        <dbReference type="ARBA" id="ARBA00007734"/>
    </source>
</evidence>
<evidence type="ECO:0000313" key="5">
    <source>
        <dbReference type="EMBL" id="RRD60089.1"/>
    </source>
</evidence>
<dbReference type="PROSITE" id="PS51782">
    <property type="entry name" value="LYSM"/>
    <property type="match status" value="2"/>
</dbReference>
<comment type="caution">
    <text evidence="5">The sequence shown here is derived from an EMBL/GenBank/DDBJ whole genome shotgun (WGS) entry which is preliminary data.</text>
</comment>
<dbReference type="Pfam" id="PF01464">
    <property type="entry name" value="SLT"/>
    <property type="match status" value="1"/>
</dbReference>
<dbReference type="SMART" id="SM00257">
    <property type="entry name" value="LysM"/>
    <property type="match status" value="2"/>
</dbReference>
<feature type="domain" description="LysM" evidence="4">
    <location>
        <begin position="387"/>
        <end position="430"/>
    </location>
</feature>
<dbReference type="Proteomes" id="UP000278609">
    <property type="component" value="Unassembled WGS sequence"/>
</dbReference>
<dbReference type="CDD" id="cd00118">
    <property type="entry name" value="LysM"/>
    <property type="match status" value="2"/>
</dbReference>
<sequence length="531" mass="59538">MKKILFALWICSLMVSAVSAQGDRSGSRPDMTSYSVLSADSAYEAIGLIPEVMDENVKTLLQGWHAQYFSQTEKHCLDDHENVYFADEIYRDRLARIPSIIPLDYNPIVRNCISLYADRRRDLVRYMMGMADLYFPIFEQILDQYDLPLELKYLAVVESALNPRALSRVGAAGLWQFMLPTGKLYGLEINSLIDERLDPYASTHAACRYFKDMYATFGDWHLVLASYNCGPGNVNKAIRRAGGRTNFWDIFPYLPKETRSYVPLFIAATYIMTYHCEHNLCPMQTSLSVASDTVMVRKMLHLQQVSDLLKVDMELLRTFNPQYKREIIPGNIRPSVLKLPVQATYAYIDHQDTINLHRAEELLGNSMPEGELSAAAKGVTNSTKETIKHTVASGENLYIIANRYGVTAQNIRKWNRLKSNRVPRGKRLVIHVDNGGISYGASTQQESGSLAAIAATVSQTTPSSSSTVKSQSQKKSTNSQKGYVSYKVRSGDSLMKIARKYPGVTVAKIQSANRLKSSTIHAGQILKIPVG</sequence>
<keyword evidence="3" id="KW-0732">Signal</keyword>
<dbReference type="PROSITE" id="PS00922">
    <property type="entry name" value="TRANSGLYCOSYLASE"/>
    <property type="match status" value="1"/>
</dbReference>
<dbReference type="PANTHER" id="PTHR37423:SF2">
    <property type="entry name" value="MEMBRANE-BOUND LYTIC MUREIN TRANSGLYCOSYLASE C"/>
    <property type="match status" value="1"/>
</dbReference>
<dbReference type="OrthoDB" id="9815002at2"/>
<feature type="region of interest" description="Disordered" evidence="2">
    <location>
        <begin position="461"/>
        <end position="482"/>
    </location>
</feature>
<reference evidence="5 6" key="1">
    <citation type="submission" date="2018-11" db="EMBL/GenBank/DDBJ databases">
        <title>Genomes From Bacteria Associated with the Canine Oral Cavity: a Test Case for Automated Genome-Based Taxonomic Assignment.</title>
        <authorList>
            <person name="Coil D.A."/>
            <person name="Jospin G."/>
            <person name="Darling A.E."/>
            <person name="Wallis C."/>
            <person name="Davis I.J."/>
            <person name="Harris S."/>
            <person name="Eisen J.A."/>
            <person name="Holcombe L.J."/>
            <person name="O'Flynn C."/>
        </authorList>
    </citation>
    <scope>NUCLEOTIDE SEQUENCE [LARGE SCALE GENOMIC DNA]</scope>
    <source>
        <strain evidence="5 6">OH2617_COT-023</strain>
    </source>
</reference>
<evidence type="ECO:0000256" key="3">
    <source>
        <dbReference type="SAM" id="SignalP"/>
    </source>
</evidence>
<feature type="compositionally biased region" description="Low complexity" evidence="2">
    <location>
        <begin position="461"/>
        <end position="481"/>
    </location>
</feature>
<evidence type="ECO:0000313" key="6">
    <source>
        <dbReference type="Proteomes" id="UP000278609"/>
    </source>
</evidence>
<accession>A0A3P1XMT9</accession>
<dbReference type="InterPro" id="IPR018392">
    <property type="entry name" value="LysM"/>
</dbReference>
<dbReference type="PANTHER" id="PTHR37423">
    <property type="entry name" value="SOLUBLE LYTIC MUREIN TRANSGLYCOSYLASE-RELATED"/>
    <property type="match status" value="1"/>
</dbReference>
<dbReference type="CDD" id="cd16894">
    <property type="entry name" value="MltD-like"/>
    <property type="match status" value="1"/>
</dbReference>
<protein>
    <submittedName>
        <fullName evidence="5">LysM peptidoglycan-binding domain-containing protein</fullName>
    </submittedName>
</protein>
<feature type="domain" description="LysM" evidence="4">
    <location>
        <begin position="484"/>
        <end position="528"/>
    </location>
</feature>
<dbReference type="SUPFAM" id="SSF53955">
    <property type="entry name" value="Lysozyme-like"/>
    <property type="match status" value="1"/>
</dbReference>